<name>D1AEH7_THECD</name>
<keyword evidence="2" id="KW-0732">Signal</keyword>
<gene>
    <name evidence="3" type="ordered locus">Tcur_0188</name>
</gene>
<proteinExistence type="predicted"/>
<protein>
    <recommendedName>
        <fullName evidence="5">PknH-like extracellular domain-containing protein</fullName>
    </recommendedName>
</protein>
<dbReference type="PROSITE" id="PS51257">
    <property type="entry name" value="PROKAR_LIPOPROTEIN"/>
    <property type="match status" value="1"/>
</dbReference>
<feature type="region of interest" description="Disordered" evidence="1">
    <location>
        <begin position="28"/>
        <end position="52"/>
    </location>
</feature>
<evidence type="ECO:0008006" key="5">
    <source>
        <dbReference type="Google" id="ProtNLM"/>
    </source>
</evidence>
<organism evidence="3 4">
    <name type="scientific">Thermomonospora curvata (strain ATCC 19995 / DSM 43183 / JCM 3096 / KCTC 9072 / NBRC 15933 / NCIMB 10081 / Henssen B9)</name>
    <dbReference type="NCBI Taxonomy" id="471852"/>
    <lineage>
        <taxon>Bacteria</taxon>
        <taxon>Bacillati</taxon>
        <taxon>Actinomycetota</taxon>
        <taxon>Actinomycetes</taxon>
        <taxon>Streptosporangiales</taxon>
        <taxon>Thermomonosporaceae</taxon>
        <taxon>Thermomonospora</taxon>
    </lineage>
</organism>
<evidence type="ECO:0000313" key="3">
    <source>
        <dbReference type="EMBL" id="ACY95793.1"/>
    </source>
</evidence>
<feature type="chain" id="PRO_5038500604" description="PknH-like extracellular domain-containing protein" evidence="2">
    <location>
        <begin position="24"/>
        <end position="241"/>
    </location>
</feature>
<reference evidence="3 4" key="1">
    <citation type="journal article" date="2011" name="Stand. Genomic Sci.">
        <title>Complete genome sequence of Thermomonospora curvata type strain (B9).</title>
        <authorList>
            <person name="Chertkov O."/>
            <person name="Sikorski J."/>
            <person name="Nolan M."/>
            <person name="Lapidus A."/>
            <person name="Lucas S."/>
            <person name="Del Rio T.G."/>
            <person name="Tice H."/>
            <person name="Cheng J.F."/>
            <person name="Goodwin L."/>
            <person name="Pitluck S."/>
            <person name="Liolios K."/>
            <person name="Ivanova N."/>
            <person name="Mavromatis K."/>
            <person name="Mikhailova N."/>
            <person name="Ovchinnikova G."/>
            <person name="Pati A."/>
            <person name="Chen A."/>
            <person name="Palaniappan K."/>
            <person name="Djao O.D."/>
            <person name="Land M."/>
            <person name="Hauser L."/>
            <person name="Chang Y.J."/>
            <person name="Jeffries C.D."/>
            <person name="Brettin T."/>
            <person name="Han C."/>
            <person name="Detter J.C."/>
            <person name="Rohde M."/>
            <person name="Goker M."/>
            <person name="Woyke T."/>
            <person name="Bristow J."/>
            <person name="Eisen J.A."/>
            <person name="Markowitz V."/>
            <person name="Hugenholtz P."/>
            <person name="Klenk H.P."/>
            <person name="Kyrpides N.C."/>
        </authorList>
    </citation>
    <scope>NUCLEOTIDE SEQUENCE [LARGE SCALE GENOMIC DNA]</scope>
    <source>
        <strain evidence="4">ATCC 19995 / DSM 43183 / JCM 3096 / KCTC 9072 / NBRC 15933 / NCIMB 10081 / Henssen B9</strain>
    </source>
</reference>
<evidence type="ECO:0000256" key="1">
    <source>
        <dbReference type="SAM" id="MobiDB-lite"/>
    </source>
</evidence>
<accession>D1AEH7</accession>
<sequence>MASSRSVNALFLSVLTCAALATACGGQSGDGKAGADQESERAAPAGTGYTSDQLRQALPTELSGYRRTGEPEAGEYASLKSIANFLQLQRQVTYDKPRCAKVTGASVALDEELRTVPAAVAIFSKGGGHSVSTTLMAVPNSTAERHVQVRMPEQCKQFRTKINGKWAEHEVVEAGSGDTGLGSRIVGVASTLNETAVKTWYVVLRGRGYLATIALYGPTATRAEAEQLARQTYDHAERILP</sequence>
<dbReference type="OrthoDB" id="3473354at2"/>
<dbReference type="Proteomes" id="UP000001918">
    <property type="component" value="Chromosome"/>
</dbReference>
<dbReference type="RefSeq" id="WP_012850577.1">
    <property type="nucleotide sequence ID" value="NC_013510.1"/>
</dbReference>
<dbReference type="STRING" id="471852.Tcur_0188"/>
<dbReference type="EMBL" id="CP001738">
    <property type="protein sequence ID" value="ACY95793.1"/>
    <property type="molecule type" value="Genomic_DNA"/>
</dbReference>
<keyword evidence="4" id="KW-1185">Reference proteome</keyword>
<dbReference type="AlphaFoldDB" id="D1AEH7"/>
<feature type="signal peptide" evidence="2">
    <location>
        <begin position="1"/>
        <end position="23"/>
    </location>
</feature>
<evidence type="ECO:0000256" key="2">
    <source>
        <dbReference type="SAM" id="SignalP"/>
    </source>
</evidence>
<dbReference type="HOGENOM" id="CLU_1151360_0_0_11"/>
<evidence type="ECO:0000313" key="4">
    <source>
        <dbReference type="Proteomes" id="UP000001918"/>
    </source>
</evidence>
<dbReference type="KEGG" id="tcu:Tcur_0188"/>